<protein>
    <submittedName>
        <fullName evidence="1">Peptidase A2A</fullName>
    </submittedName>
</protein>
<dbReference type="PROSITE" id="PS00141">
    <property type="entry name" value="ASP_PROTEASE"/>
    <property type="match status" value="1"/>
</dbReference>
<dbReference type="InterPro" id="IPR021109">
    <property type="entry name" value="Peptidase_aspartic_dom_sf"/>
</dbReference>
<dbReference type="InterPro" id="IPR034122">
    <property type="entry name" value="Retropepsin-like_bacterial"/>
</dbReference>
<dbReference type="InterPro" id="IPR001969">
    <property type="entry name" value="Aspartic_peptidase_AS"/>
</dbReference>
<evidence type="ECO:0000313" key="1">
    <source>
        <dbReference type="EMBL" id="MBK1645926.1"/>
    </source>
</evidence>
<dbReference type="Gene3D" id="2.40.70.10">
    <property type="entry name" value="Acid Proteases"/>
    <property type="match status" value="1"/>
</dbReference>
<reference evidence="1 2" key="1">
    <citation type="journal article" date="2020" name="Microorganisms">
        <title>Osmotic Adaptation and Compatible Solute Biosynthesis of Phototrophic Bacteria as Revealed from Genome Analyses.</title>
        <authorList>
            <person name="Imhoff J.F."/>
            <person name="Rahn T."/>
            <person name="Kunzel S."/>
            <person name="Keller A."/>
            <person name="Neulinger S.C."/>
        </authorList>
    </citation>
    <scope>NUCLEOTIDE SEQUENCE [LARGE SCALE GENOMIC DNA]</scope>
    <source>
        <strain evidence="1 2">DSM 21303</strain>
    </source>
</reference>
<dbReference type="GO" id="GO:0004190">
    <property type="term" value="F:aspartic-type endopeptidase activity"/>
    <property type="evidence" value="ECO:0007669"/>
    <property type="project" value="InterPro"/>
</dbReference>
<dbReference type="Pfam" id="PF13650">
    <property type="entry name" value="Asp_protease_2"/>
    <property type="match status" value="1"/>
</dbReference>
<accession>A0A9X0WK04</accession>
<dbReference type="EMBL" id="NRSD01000017">
    <property type="protein sequence ID" value="MBK1645926.1"/>
    <property type="molecule type" value="Genomic_DNA"/>
</dbReference>
<gene>
    <name evidence="1" type="ORF">CKO25_14970</name>
</gene>
<dbReference type="RefSeq" id="WP_200388738.1">
    <property type="nucleotide sequence ID" value="NZ_NRSD01000017.1"/>
</dbReference>
<sequence>MIDSTQRLVRHRRQITICAGAAWVATVSATSQVEVSAELELLMSQFGFEVQGMEQTEAMWARIEGSDLVTRLRVLLDEFDHVIVQDGAGGVDRVIILGEKVAVVAPPMVAETPGFDLPDDDVLDQVTGELGDAIILQTQRQGHSHLVSLILEGNNGQRIPQTLLIDTGSDHVVLPNSLIASLGLSPNDLRPQTVQTANGTVDARIGTLQGLFLDSNNRVEGVSVAFIDDTRLGGNALLGMSLLGRFLVTIDDEKSQVTLASP</sequence>
<evidence type="ECO:0000313" key="2">
    <source>
        <dbReference type="Proteomes" id="UP001138802"/>
    </source>
</evidence>
<organism evidence="1 2">
    <name type="scientific">Thiocapsa imhoffii</name>
    <dbReference type="NCBI Taxonomy" id="382777"/>
    <lineage>
        <taxon>Bacteria</taxon>
        <taxon>Pseudomonadati</taxon>
        <taxon>Pseudomonadota</taxon>
        <taxon>Gammaproteobacteria</taxon>
        <taxon>Chromatiales</taxon>
        <taxon>Chromatiaceae</taxon>
        <taxon>Thiocapsa</taxon>
    </lineage>
</organism>
<keyword evidence="2" id="KW-1185">Reference proteome</keyword>
<name>A0A9X0WK04_9GAMM</name>
<dbReference type="Proteomes" id="UP001138802">
    <property type="component" value="Unassembled WGS sequence"/>
</dbReference>
<proteinExistence type="predicted"/>
<dbReference type="SUPFAM" id="SSF50630">
    <property type="entry name" value="Acid proteases"/>
    <property type="match status" value="1"/>
</dbReference>
<dbReference type="AlphaFoldDB" id="A0A9X0WK04"/>
<comment type="caution">
    <text evidence="1">The sequence shown here is derived from an EMBL/GenBank/DDBJ whole genome shotgun (WGS) entry which is preliminary data.</text>
</comment>
<dbReference type="GO" id="GO:0006508">
    <property type="term" value="P:proteolysis"/>
    <property type="evidence" value="ECO:0007669"/>
    <property type="project" value="InterPro"/>
</dbReference>
<dbReference type="CDD" id="cd05483">
    <property type="entry name" value="retropepsin_like_bacteria"/>
    <property type="match status" value="1"/>
</dbReference>